<accession>A0A368F944</accession>
<evidence type="ECO:0008006" key="4">
    <source>
        <dbReference type="Google" id="ProtNLM"/>
    </source>
</evidence>
<sequence>MEQAEAMIADLRRKNNLQVFRKLDLEKMSKRAVILKLEEEMAKRVVDKKGGKQHITRSDLLKKDREIIQQQQENRRLLARLDEVYSDRERMMTDMTRELEDEQRENDALRMELKELKEELDEIRRRRDGAIDDTRSVDSRDSIPHAIRNLPHAGWVSMKPEKRSAGSRKLKASWVQYYAVLNHVAFQLFPDEKPHSAAVMSIDTRQLCHVRLVTAADVRVADAEQIRRIFHIMFDDRDNGSTSRNASTNDLSITSVSQKDESWKNHDFQELTFHVSTYCDICHKNLSGLLRPAPAYECKSRLSSEDS</sequence>
<evidence type="ECO:0000313" key="2">
    <source>
        <dbReference type="EMBL" id="RCN27539.1"/>
    </source>
</evidence>
<keyword evidence="3" id="KW-1185">Reference proteome</keyword>
<dbReference type="EMBL" id="JOJR01003946">
    <property type="protein sequence ID" value="RCN27539.1"/>
    <property type="molecule type" value="Genomic_DNA"/>
</dbReference>
<name>A0A368F944_ANCCA</name>
<dbReference type="OrthoDB" id="3638488at2759"/>
<dbReference type="SUPFAM" id="SSF57889">
    <property type="entry name" value="Cysteine-rich domain"/>
    <property type="match status" value="1"/>
</dbReference>
<organism evidence="2 3">
    <name type="scientific">Ancylostoma caninum</name>
    <name type="common">Dog hookworm</name>
    <dbReference type="NCBI Taxonomy" id="29170"/>
    <lineage>
        <taxon>Eukaryota</taxon>
        <taxon>Metazoa</taxon>
        <taxon>Ecdysozoa</taxon>
        <taxon>Nematoda</taxon>
        <taxon>Chromadorea</taxon>
        <taxon>Rhabditida</taxon>
        <taxon>Rhabditina</taxon>
        <taxon>Rhabditomorpha</taxon>
        <taxon>Strongyloidea</taxon>
        <taxon>Ancylostomatidae</taxon>
        <taxon>Ancylostomatinae</taxon>
        <taxon>Ancylostoma</taxon>
    </lineage>
</organism>
<dbReference type="Gene3D" id="3.30.60.20">
    <property type="match status" value="1"/>
</dbReference>
<comment type="caution">
    <text evidence="2">The sequence shown here is derived from an EMBL/GenBank/DDBJ whole genome shotgun (WGS) entry which is preliminary data.</text>
</comment>
<evidence type="ECO:0000256" key="1">
    <source>
        <dbReference type="SAM" id="Coils"/>
    </source>
</evidence>
<dbReference type="STRING" id="29170.A0A368F944"/>
<dbReference type="SUPFAM" id="SSF50729">
    <property type="entry name" value="PH domain-like"/>
    <property type="match status" value="1"/>
</dbReference>
<reference evidence="2 3" key="1">
    <citation type="submission" date="2014-10" db="EMBL/GenBank/DDBJ databases">
        <title>Draft genome of the hookworm Ancylostoma caninum.</title>
        <authorList>
            <person name="Mitreva M."/>
        </authorList>
    </citation>
    <scope>NUCLEOTIDE SEQUENCE [LARGE SCALE GENOMIC DNA]</scope>
    <source>
        <strain evidence="2 3">Baltimore</strain>
    </source>
</reference>
<evidence type="ECO:0000313" key="3">
    <source>
        <dbReference type="Proteomes" id="UP000252519"/>
    </source>
</evidence>
<keyword evidence="1" id="KW-0175">Coiled coil</keyword>
<dbReference type="AlphaFoldDB" id="A0A368F944"/>
<proteinExistence type="predicted"/>
<dbReference type="Proteomes" id="UP000252519">
    <property type="component" value="Unassembled WGS sequence"/>
</dbReference>
<gene>
    <name evidence="2" type="ORF">ANCCAN_26726</name>
</gene>
<dbReference type="InterPro" id="IPR046349">
    <property type="entry name" value="C1-like_sf"/>
</dbReference>
<feature type="coiled-coil region" evidence="1">
    <location>
        <begin position="85"/>
        <end position="133"/>
    </location>
</feature>
<protein>
    <recommendedName>
        <fullName evidence="4">Non-specific serine/threonine protein kinase</fullName>
    </recommendedName>
</protein>